<evidence type="ECO:0000313" key="15">
    <source>
        <dbReference type="EMBL" id="UQS25174.1"/>
    </source>
</evidence>
<gene>
    <name evidence="15" type="ORF">L1857_21325</name>
</gene>
<evidence type="ECO:0000256" key="4">
    <source>
        <dbReference type="ARBA" id="ARBA00011738"/>
    </source>
</evidence>
<dbReference type="InterPro" id="IPR015421">
    <property type="entry name" value="PyrdxlP-dep_Trfase_major"/>
</dbReference>
<dbReference type="SUPFAM" id="SSF53383">
    <property type="entry name" value="PLP-dependent transferases"/>
    <property type="match status" value="1"/>
</dbReference>
<keyword evidence="8 13" id="KW-0663">Pyridoxal phosphate</keyword>
<feature type="domain" description="Aminotransferase class I/classII large" evidence="14">
    <location>
        <begin position="32"/>
        <end position="364"/>
    </location>
</feature>
<evidence type="ECO:0000256" key="2">
    <source>
        <dbReference type="ARBA" id="ARBA00004746"/>
    </source>
</evidence>
<proteinExistence type="inferred from homology"/>
<evidence type="ECO:0000256" key="3">
    <source>
        <dbReference type="ARBA" id="ARBA00010008"/>
    </source>
</evidence>
<comment type="similarity">
    <text evidence="3">Belongs to the class-II pyridoxal-phosphate-dependent aminotransferase family. BioF subfamily.</text>
</comment>
<evidence type="ECO:0000256" key="8">
    <source>
        <dbReference type="ARBA" id="ARBA00022898"/>
    </source>
</evidence>
<evidence type="ECO:0000256" key="7">
    <source>
        <dbReference type="ARBA" id="ARBA00022756"/>
    </source>
</evidence>
<dbReference type="EC" id="2.3.1.47" evidence="5"/>
<dbReference type="InterPro" id="IPR015422">
    <property type="entry name" value="PyrdxlP-dep_Trfase_small"/>
</dbReference>
<comment type="subunit">
    <text evidence="4">Homodimer.</text>
</comment>
<evidence type="ECO:0000256" key="13">
    <source>
        <dbReference type="RuleBase" id="RU003693"/>
    </source>
</evidence>
<dbReference type="InterPro" id="IPR015424">
    <property type="entry name" value="PyrdxlP-dep_Trfase"/>
</dbReference>
<evidence type="ECO:0000259" key="14">
    <source>
        <dbReference type="Pfam" id="PF00155"/>
    </source>
</evidence>
<dbReference type="InterPro" id="IPR050087">
    <property type="entry name" value="AON_synthase_class-II"/>
</dbReference>
<dbReference type="Pfam" id="PF00155">
    <property type="entry name" value="Aminotran_1_2"/>
    <property type="match status" value="1"/>
</dbReference>
<name>A0ABY4NYK9_9PSEU</name>
<dbReference type="InterPro" id="IPR004839">
    <property type="entry name" value="Aminotransferase_I/II_large"/>
</dbReference>
<organism evidence="15 16">
    <name type="scientific">Amycolatopsis thermalba</name>
    <dbReference type="NCBI Taxonomy" id="944492"/>
    <lineage>
        <taxon>Bacteria</taxon>
        <taxon>Bacillati</taxon>
        <taxon>Actinomycetota</taxon>
        <taxon>Actinomycetes</taxon>
        <taxon>Pseudonocardiales</taxon>
        <taxon>Pseudonocardiaceae</taxon>
        <taxon>Amycolatopsis</taxon>
    </lineage>
</organism>
<keyword evidence="6" id="KW-0808">Transferase</keyword>
<dbReference type="InterPro" id="IPR001917">
    <property type="entry name" value="Aminotrans_II_pyridoxalP_BS"/>
</dbReference>
<accession>A0ABY4NYK9</accession>
<evidence type="ECO:0000256" key="11">
    <source>
        <dbReference type="ARBA" id="ARBA00033381"/>
    </source>
</evidence>
<dbReference type="PANTHER" id="PTHR13693">
    <property type="entry name" value="CLASS II AMINOTRANSFERASE/8-AMINO-7-OXONONANOATE SYNTHASE"/>
    <property type="match status" value="1"/>
</dbReference>
<protein>
    <recommendedName>
        <fullName evidence="5">8-amino-7-oxononanoate synthase</fullName>
        <ecNumber evidence="5">2.3.1.47</ecNumber>
    </recommendedName>
    <alternativeName>
        <fullName evidence="10">7-keto-8-amino-pelargonic acid synthase</fullName>
    </alternativeName>
    <alternativeName>
        <fullName evidence="11">8-amino-7-ketopelargonate synthase</fullName>
    </alternativeName>
</protein>
<sequence>MSWAEWFAGQRAAREAAGLQRVLRPRAAGDEAIDLANNDYLGLSGHPDVRRAAGEAALVWGAGAGASRLVTGTTTLHAELERELAGFTGRAAALVFSTGYHANLSVVTALADRDTVIVSDAHVHASLIDAARLSRAVIRVVPHNDVTAVRDALAAAGGRRALVLTESIFSVLGDAAPLAELAETCAAHAALLVVDEAHGLGVAGDGGRGLLHGLGLHDHPHVVMTATLSKSLGAMGGAVLGSAALIDHLVNRARPFIFDTGLAPAPAAGALAALRVLRGQPGLPSRIHERGAALADRLGVPRSAGAVLSVPMPSPRIALAAQARALAAGVRVGCFRPPSVPDGVSRLRITTHAGLDEMSWERAVGIVAAVAAEHRQLV</sequence>
<comment type="cofactor">
    <cofactor evidence="1 13">
        <name>pyridoxal 5'-phosphate</name>
        <dbReference type="ChEBI" id="CHEBI:597326"/>
    </cofactor>
</comment>
<dbReference type="Proteomes" id="UP000830158">
    <property type="component" value="Chromosome"/>
</dbReference>
<evidence type="ECO:0000313" key="16">
    <source>
        <dbReference type="Proteomes" id="UP000830158"/>
    </source>
</evidence>
<reference evidence="15" key="1">
    <citation type="submission" date="2022-01" db="EMBL/GenBank/DDBJ databases">
        <title>PSI-footprinting approach for the identification of protein synthesis inhibitor producers.</title>
        <authorList>
            <person name="Handel F."/>
            <person name="Kulik A."/>
            <person name="Wex K.W."/>
            <person name="Berscheid A."/>
            <person name="Saur J.S."/>
            <person name="Winkler A."/>
            <person name="Wibberg D."/>
            <person name="Kalinowski J."/>
            <person name="Broetz-Oesterhelt H."/>
            <person name="Mast Y."/>
        </authorList>
    </citation>
    <scope>NUCLEOTIDE SEQUENCE</scope>
    <source>
        <strain evidence="15">KNN 49.3e</strain>
    </source>
</reference>
<dbReference type="Gene3D" id="3.90.1150.10">
    <property type="entry name" value="Aspartate Aminotransferase, domain 1"/>
    <property type="match status" value="1"/>
</dbReference>
<evidence type="ECO:0000256" key="1">
    <source>
        <dbReference type="ARBA" id="ARBA00001933"/>
    </source>
</evidence>
<keyword evidence="9" id="KW-0045">Antibiotic biosynthesis</keyword>
<comment type="pathway">
    <text evidence="2">Cofactor biosynthesis; biotin biosynthesis.</text>
</comment>
<evidence type="ECO:0000256" key="9">
    <source>
        <dbReference type="ARBA" id="ARBA00023194"/>
    </source>
</evidence>
<comment type="catalytic activity">
    <reaction evidence="12">
        <text>6-carboxyhexanoyl-[ACP] + L-alanine + H(+) = (8S)-8-amino-7-oxononanoate + holo-[ACP] + CO2</text>
        <dbReference type="Rhea" id="RHEA:42288"/>
        <dbReference type="Rhea" id="RHEA-COMP:9685"/>
        <dbReference type="Rhea" id="RHEA-COMP:9955"/>
        <dbReference type="ChEBI" id="CHEBI:15378"/>
        <dbReference type="ChEBI" id="CHEBI:16526"/>
        <dbReference type="ChEBI" id="CHEBI:57972"/>
        <dbReference type="ChEBI" id="CHEBI:64479"/>
        <dbReference type="ChEBI" id="CHEBI:78846"/>
        <dbReference type="ChEBI" id="CHEBI:149468"/>
        <dbReference type="EC" id="2.3.1.47"/>
    </reaction>
</comment>
<evidence type="ECO:0000256" key="12">
    <source>
        <dbReference type="ARBA" id="ARBA00047715"/>
    </source>
</evidence>
<evidence type="ECO:0000256" key="5">
    <source>
        <dbReference type="ARBA" id="ARBA00013187"/>
    </source>
</evidence>
<dbReference type="Gene3D" id="3.40.640.10">
    <property type="entry name" value="Type I PLP-dependent aspartate aminotransferase-like (Major domain)"/>
    <property type="match status" value="1"/>
</dbReference>
<dbReference type="PANTHER" id="PTHR13693:SF100">
    <property type="entry name" value="8-AMINO-7-OXONONANOATE SYNTHASE"/>
    <property type="match status" value="1"/>
</dbReference>
<keyword evidence="16" id="KW-1185">Reference proteome</keyword>
<dbReference type="RefSeq" id="WP_116109670.1">
    <property type="nucleotide sequence ID" value="NZ_CP091196.1"/>
</dbReference>
<keyword evidence="7" id="KW-0093">Biotin biosynthesis</keyword>
<evidence type="ECO:0000256" key="6">
    <source>
        <dbReference type="ARBA" id="ARBA00022679"/>
    </source>
</evidence>
<evidence type="ECO:0000256" key="10">
    <source>
        <dbReference type="ARBA" id="ARBA00032610"/>
    </source>
</evidence>
<dbReference type="PROSITE" id="PS00599">
    <property type="entry name" value="AA_TRANSFER_CLASS_2"/>
    <property type="match status" value="1"/>
</dbReference>
<dbReference type="EMBL" id="CP091196">
    <property type="protein sequence ID" value="UQS25174.1"/>
    <property type="molecule type" value="Genomic_DNA"/>
</dbReference>